<sequence>MQNKIDEMLSHMSHSHQQIARVLDAERQTAVRLSQIIHDLPDENPEFDGISGLIENSGQINKSIIAYLGSIADLQEALAETLNHVVKELGSHEEE</sequence>
<accession>A0A920CEC7</accession>
<dbReference type="Proteomes" id="UP000679779">
    <property type="component" value="Unassembled WGS sequence"/>
</dbReference>
<dbReference type="AlphaFoldDB" id="A0A920CEC7"/>
<comment type="caution">
    <text evidence="1">The sequence shown here is derived from an EMBL/GenBank/DDBJ whole genome shotgun (WGS) entry which is preliminary data.</text>
</comment>
<name>A0A920CEC7_9BACL</name>
<organism evidence="1 2">
    <name type="scientific">Paenibacillus albilobatus</name>
    <dbReference type="NCBI Taxonomy" id="2716884"/>
    <lineage>
        <taxon>Bacteria</taxon>
        <taxon>Bacillati</taxon>
        <taxon>Bacillota</taxon>
        <taxon>Bacilli</taxon>
        <taxon>Bacillales</taxon>
        <taxon>Paenibacillaceae</taxon>
        <taxon>Paenibacillus</taxon>
    </lineage>
</organism>
<dbReference type="EMBL" id="BORQ01000007">
    <property type="protein sequence ID" value="GIO33789.1"/>
    <property type="molecule type" value="Genomic_DNA"/>
</dbReference>
<evidence type="ECO:0000313" key="2">
    <source>
        <dbReference type="Proteomes" id="UP000679779"/>
    </source>
</evidence>
<reference evidence="1" key="1">
    <citation type="submission" date="2021-03" db="EMBL/GenBank/DDBJ databases">
        <title>Antimicrobial resistance genes in bacteria isolated from Japanese honey, and their potential for conferring macrolide and lincosamide resistance in the American foulbrood pathogen Paenibacillus larvae.</title>
        <authorList>
            <person name="Okamoto M."/>
            <person name="Kumagai M."/>
            <person name="Kanamori H."/>
            <person name="Takamatsu D."/>
        </authorList>
    </citation>
    <scope>NUCLEOTIDE SEQUENCE</scope>
    <source>
        <strain evidence="1">J2TS6</strain>
    </source>
</reference>
<evidence type="ECO:0008006" key="3">
    <source>
        <dbReference type="Google" id="ProtNLM"/>
    </source>
</evidence>
<keyword evidence="2" id="KW-1185">Reference proteome</keyword>
<protein>
    <recommendedName>
        <fullName evidence="3">Nucleoside-diphosphate sugar epimerase</fullName>
    </recommendedName>
</protein>
<proteinExistence type="predicted"/>
<gene>
    <name evidence="1" type="ORF">J2TS6_49300</name>
</gene>
<evidence type="ECO:0000313" key="1">
    <source>
        <dbReference type="EMBL" id="GIO33789.1"/>
    </source>
</evidence>
<dbReference type="RefSeq" id="WP_160043852.1">
    <property type="nucleotide sequence ID" value="NZ_BORQ01000007.1"/>
</dbReference>